<dbReference type="InterPro" id="IPR041588">
    <property type="entry name" value="Integrase_H2C2"/>
</dbReference>
<feature type="compositionally biased region" description="Basic residues" evidence="7">
    <location>
        <begin position="941"/>
        <end position="952"/>
    </location>
</feature>
<dbReference type="SUPFAM" id="SSF50630">
    <property type="entry name" value="Acid proteases"/>
    <property type="match status" value="1"/>
</dbReference>
<keyword evidence="6" id="KW-0175">Coiled coil</keyword>
<dbReference type="InterPro" id="IPR021109">
    <property type="entry name" value="Peptidase_aspartic_dom_sf"/>
</dbReference>
<feature type="transmembrane region" description="Helical" evidence="8">
    <location>
        <begin position="136"/>
        <end position="159"/>
    </location>
</feature>
<dbReference type="GO" id="GO:0140359">
    <property type="term" value="F:ABC-type transporter activity"/>
    <property type="evidence" value="ECO:0007669"/>
    <property type="project" value="InterPro"/>
</dbReference>
<dbReference type="Gene3D" id="1.10.340.70">
    <property type="match status" value="1"/>
</dbReference>
<accession>A0A3M7RZ75</accession>
<evidence type="ECO:0000256" key="1">
    <source>
        <dbReference type="ARBA" id="ARBA00004141"/>
    </source>
</evidence>
<evidence type="ECO:0000259" key="9">
    <source>
        <dbReference type="Pfam" id="PF01061"/>
    </source>
</evidence>
<comment type="caution">
    <text evidence="11">The sequence shown here is derived from an EMBL/GenBank/DDBJ whole genome shotgun (WGS) entry which is preliminary data.</text>
</comment>
<keyword evidence="12" id="KW-1185">Reference proteome</keyword>
<name>A0A3M7RZ75_BRAPC</name>
<feature type="transmembrane region" description="Helical" evidence="8">
    <location>
        <begin position="166"/>
        <end position="190"/>
    </location>
</feature>
<feature type="non-terminal residue" evidence="11">
    <location>
        <position position="1"/>
    </location>
</feature>
<feature type="region of interest" description="Disordered" evidence="7">
    <location>
        <begin position="925"/>
        <end position="965"/>
    </location>
</feature>
<feature type="domain" description="ABC-2 type transporter transmembrane" evidence="9">
    <location>
        <begin position="136"/>
        <end position="245"/>
    </location>
</feature>
<evidence type="ECO:0000256" key="3">
    <source>
        <dbReference type="ARBA" id="ARBA00022692"/>
    </source>
</evidence>
<evidence type="ECO:0000256" key="2">
    <source>
        <dbReference type="ARBA" id="ARBA00022448"/>
    </source>
</evidence>
<protein>
    <submittedName>
        <fullName evidence="11">White</fullName>
    </submittedName>
</protein>
<dbReference type="Proteomes" id="UP000276133">
    <property type="component" value="Unassembled WGS sequence"/>
</dbReference>
<dbReference type="GO" id="GO:0016020">
    <property type="term" value="C:membrane"/>
    <property type="evidence" value="ECO:0007669"/>
    <property type="project" value="UniProtKB-SubCell"/>
</dbReference>
<dbReference type="AlphaFoldDB" id="A0A3M7RZ75"/>
<keyword evidence="4 8" id="KW-1133">Transmembrane helix</keyword>
<evidence type="ECO:0000313" key="11">
    <source>
        <dbReference type="EMBL" id="RNA28782.1"/>
    </source>
</evidence>
<dbReference type="STRING" id="10195.A0A3M7RZ75"/>
<keyword evidence="2" id="KW-0813">Transport</keyword>
<keyword evidence="3 8" id="KW-0812">Transmembrane</keyword>
<dbReference type="OrthoDB" id="10053420at2759"/>
<feature type="coiled-coil region" evidence="6">
    <location>
        <begin position="1200"/>
        <end position="1234"/>
    </location>
</feature>
<dbReference type="Pfam" id="PF17921">
    <property type="entry name" value="Integrase_H2C2"/>
    <property type="match status" value="1"/>
</dbReference>
<evidence type="ECO:0000256" key="8">
    <source>
        <dbReference type="SAM" id="Phobius"/>
    </source>
</evidence>
<feature type="transmembrane region" description="Helical" evidence="8">
    <location>
        <begin position="295"/>
        <end position="321"/>
    </location>
</feature>
<evidence type="ECO:0000313" key="12">
    <source>
        <dbReference type="Proteomes" id="UP000276133"/>
    </source>
</evidence>
<evidence type="ECO:0000256" key="6">
    <source>
        <dbReference type="SAM" id="Coils"/>
    </source>
</evidence>
<feature type="region of interest" description="Disordered" evidence="7">
    <location>
        <begin position="669"/>
        <end position="694"/>
    </location>
</feature>
<dbReference type="PANTHER" id="PTHR48041:SF139">
    <property type="entry name" value="PROTEIN SCARLET"/>
    <property type="match status" value="1"/>
</dbReference>
<comment type="subcellular location">
    <subcellularLocation>
        <location evidence="1">Membrane</location>
        <topology evidence="1">Multi-pass membrane protein</topology>
    </subcellularLocation>
</comment>
<dbReference type="InterPro" id="IPR013525">
    <property type="entry name" value="ABC2_TM"/>
</dbReference>
<reference evidence="11 12" key="1">
    <citation type="journal article" date="2018" name="Sci. Rep.">
        <title>Genomic signatures of local adaptation to the degree of environmental predictability in rotifers.</title>
        <authorList>
            <person name="Franch-Gras L."/>
            <person name="Hahn C."/>
            <person name="Garcia-Roger E.M."/>
            <person name="Carmona M.J."/>
            <person name="Serra M."/>
            <person name="Gomez A."/>
        </authorList>
    </citation>
    <scope>NUCLEOTIDE SEQUENCE [LARGE SCALE GENOMIC DNA]</scope>
    <source>
        <strain evidence="11">HYR1</strain>
    </source>
</reference>
<evidence type="ECO:0000256" key="7">
    <source>
        <dbReference type="SAM" id="MobiDB-lite"/>
    </source>
</evidence>
<evidence type="ECO:0000256" key="4">
    <source>
        <dbReference type="ARBA" id="ARBA00022989"/>
    </source>
</evidence>
<feature type="transmembrane region" description="Helical" evidence="8">
    <location>
        <begin position="95"/>
        <end position="116"/>
    </location>
</feature>
<feature type="compositionally biased region" description="Polar residues" evidence="7">
    <location>
        <begin position="677"/>
        <end position="687"/>
    </location>
</feature>
<dbReference type="Pfam" id="PF01061">
    <property type="entry name" value="ABC2_membrane"/>
    <property type="match status" value="1"/>
</dbReference>
<feature type="domain" description="Integrase zinc-binding" evidence="10">
    <location>
        <begin position="826"/>
        <end position="876"/>
    </location>
</feature>
<gene>
    <name evidence="11" type="ORF">BpHYR1_048190</name>
</gene>
<proteinExistence type="predicted"/>
<sequence length="1276" mass="147388">LHLKCPPFTNPADFYMDTLGVDVNDIPNSRAEILGYCDKYAISEYSFDLSRKIDSVKPEYFSSPANYTSYKSTWLEQMTYLLQRSFFNYIRNRKVVLNDILMVFVTAILGGSIFYQTGPTYSSKECKFNQQSIKNVSFALFYTITVSVIFSMLAAVMAFPNEIPIYYLFLLTDILISNAAFSLGHILSVSTSDANLAIRLTSPLIAIQMLFSGFFLRRALKAPVLLTYIKYVSIFDYGFDLLMLNHWENVSEIECENDIELLCLTTGSSVLDVAHIRRVGNQVNTYYYNQSYFQYIWNLTVTIFIFKISWPVLPMAVTWIVNWLKKKPTTQLQYVRQELKITPTKFTTNQDFNVWKKGFERYAKNATDKTNALLSLMEETCIEQLEQRLLIRNPNATYEEIIKISSKLKFGRESLPSLHDDRYSEPIIVDRIIRGLGDNRVQSELCQTETIETIQEVLDKANKLEIGFKKYNFNNNKHPNLKTKNATSLKFSKNFQLAKQLHHPKSHSHQNLKLPTNNATFLNANEQQISNYSSTVAENLVGDCLINDILSYFQIDTGSDITAISHKKYLDLPNGEEMIKVRNDITGADGSNLVILGRTGVKIQFGTYITKMNVNIIKDLVQECLIGLDFVNKFNGFRIPIGHIKSTLKNFTITTIHNYNKKLKQSQLNNKDAKPKTVQTIHSNSDTIESKEDPSKNEVIKKKILELVKNALSRWPLPIDDVRVQAQQLQHVADETEPKIVINLIDINQNEPEPQQLEISPVEQDKHQSISWIKNPIKENGENRPEIKQFNSNFHKRLYELYEQLCLDNDLLFLKKEDGTKVVVQPRHLMNQTIEKVHSSILGGHLGVSKTYDKLRDRFYAPKLKNKTIRFIKECWEVTVDLNATETDNNYNEQTRADLYVRELKDKLNEVFNCVQTITNSKVEKISDPESENENETIPKKIPRKRKKRQSKDRRTITNPVDQQDKSINENYHNLHGNQDKIAGLTLQLSRNPQVIRRLFQINTWQIKWSIGREILAKILELRNQSIDSDFNVSLIFKNCPSSFNQDTITITMAQYDIMISSITNENNKTNICGPLSVHWKGNYSSYKFGIYAESSDPNKRTSVERGRHFEQTTKYATQLEGQIKQHHANPVEGEIGDMEALIKVKENTIERWKSRGLYRMVQISEANLEKLKGKLAAKFEQAMTVTDLKAEFREASKICRVLSDDKDRLESELDELRVKNEQLSKRNSEVKSQLSIKDHQLCAQKKQKQFEKSTFLNHRAGLDRVNNKVKIFFQF</sequence>
<evidence type="ECO:0000256" key="5">
    <source>
        <dbReference type="ARBA" id="ARBA00023136"/>
    </source>
</evidence>
<dbReference type="EMBL" id="REGN01002343">
    <property type="protein sequence ID" value="RNA28782.1"/>
    <property type="molecule type" value="Genomic_DNA"/>
</dbReference>
<organism evidence="11 12">
    <name type="scientific">Brachionus plicatilis</name>
    <name type="common">Marine rotifer</name>
    <name type="synonym">Brachionus muelleri</name>
    <dbReference type="NCBI Taxonomy" id="10195"/>
    <lineage>
        <taxon>Eukaryota</taxon>
        <taxon>Metazoa</taxon>
        <taxon>Spiralia</taxon>
        <taxon>Gnathifera</taxon>
        <taxon>Rotifera</taxon>
        <taxon>Eurotatoria</taxon>
        <taxon>Monogononta</taxon>
        <taxon>Pseudotrocha</taxon>
        <taxon>Ploima</taxon>
        <taxon>Brachionidae</taxon>
        <taxon>Brachionus</taxon>
    </lineage>
</organism>
<evidence type="ECO:0000259" key="10">
    <source>
        <dbReference type="Pfam" id="PF17921"/>
    </source>
</evidence>
<dbReference type="PANTHER" id="PTHR48041">
    <property type="entry name" value="ABC TRANSPORTER G FAMILY MEMBER 28"/>
    <property type="match status" value="1"/>
</dbReference>
<dbReference type="InterPro" id="IPR050352">
    <property type="entry name" value="ABCG_transporters"/>
</dbReference>
<dbReference type="Gene3D" id="2.40.70.10">
    <property type="entry name" value="Acid Proteases"/>
    <property type="match status" value="1"/>
</dbReference>
<feature type="transmembrane region" description="Helical" evidence="8">
    <location>
        <begin position="196"/>
        <end position="216"/>
    </location>
</feature>
<keyword evidence="5 8" id="KW-0472">Membrane</keyword>